<evidence type="ECO:0000313" key="2">
    <source>
        <dbReference type="EMBL" id="GMH97046.1"/>
    </source>
</evidence>
<accession>A0A9W7BT94</accession>
<protein>
    <submittedName>
        <fullName evidence="2">Uncharacterized protein</fullName>
    </submittedName>
</protein>
<gene>
    <name evidence="2" type="ORF">TrVE_jg9032</name>
</gene>
<proteinExistence type="predicted"/>
<reference evidence="3" key="1">
    <citation type="journal article" date="2023" name="Commun. Biol.">
        <title>Genome analysis of Parmales, the sister group of diatoms, reveals the evolutionary specialization of diatoms from phago-mixotrophs to photoautotrophs.</title>
        <authorList>
            <person name="Ban H."/>
            <person name="Sato S."/>
            <person name="Yoshikawa S."/>
            <person name="Yamada K."/>
            <person name="Nakamura Y."/>
            <person name="Ichinomiya M."/>
            <person name="Sato N."/>
            <person name="Blanc-Mathieu R."/>
            <person name="Endo H."/>
            <person name="Kuwata A."/>
            <person name="Ogata H."/>
        </authorList>
    </citation>
    <scope>NUCLEOTIDE SEQUENCE [LARGE SCALE GENOMIC DNA]</scope>
    <source>
        <strain evidence="3">NIES 3699</strain>
    </source>
</reference>
<comment type="caution">
    <text evidence="2">The sequence shown here is derived from an EMBL/GenBank/DDBJ whole genome shotgun (WGS) entry which is preliminary data.</text>
</comment>
<feature type="non-terminal residue" evidence="2">
    <location>
        <position position="1"/>
    </location>
</feature>
<name>A0A9W7BT94_9STRA</name>
<evidence type="ECO:0000313" key="3">
    <source>
        <dbReference type="Proteomes" id="UP001165160"/>
    </source>
</evidence>
<organism evidence="2 3">
    <name type="scientific">Triparma verrucosa</name>
    <dbReference type="NCBI Taxonomy" id="1606542"/>
    <lineage>
        <taxon>Eukaryota</taxon>
        <taxon>Sar</taxon>
        <taxon>Stramenopiles</taxon>
        <taxon>Ochrophyta</taxon>
        <taxon>Bolidophyceae</taxon>
        <taxon>Parmales</taxon>
        <taxon>Triparmaceae</taxon>
        <taxon>Triparma</taxon>
    </lineage>
</organism>
<keyword evidence="3" id="KW-1185">Reference proteome</keyword>
<evidence type="ECO:0000256" key="1">
    <source>
        <dbReference type="SAM" id="MobiDB-lite"/>
    </source>
</evidence>
<dbReference type="Proteomes" id="UP001165160">
    <property type="component" value="Unassembled WGS sequence"/>
</dbReference>
<sequence>GVEKEATEKQMKAILKRLGLKKAFASELLSLLLLLAVPDFLKTYQSSEAYDMERWGGDETKLFEAAGNLLKADDEEEEEEEGTKPQVQEQVGEKRKKGGGGEKVSEE</sequence>
<dbReference type="EMBL" id="BRXX01000195">
    <property type="protein sequence ID" value="GMH97046.1"/>
    <property type="molecule type" value="Genomic_DNA"/>
</dbReference>
<feature type="region of interest" description="Disordered" evidence="1">
    <location>
        <begin position="66"/>
        <end position="107"/>
    </location>
</feature>
<dbReference type="AlphaFoldDB" id="A0A9W7BT94"/>